<feature type="region of interest" description="Disordered" evidence="3">
    <location>
        <begin position="276"/>
        <end position="316"/>
    </location>
</feature>
<dbReference type="CDD" id="cd00882">
    <property type="entry name" value="Ras_like_GTPase"/>
    <property type="match status" value="1"/>
</dbReference>
<comment type="caution">
    <text evidence="6">The sequence shown here is derived from an EMBL/GenBank/DDBJ whole genome shotgun (WGS) entry which is preliminary data.</text>
</comment>
<feature type="chain" id="PRO_5034393584" description="Lysine-specific metallo-endopeptidase domain-containing protein" evidence="4">
    <location>
        <begin position="20"/>
        <end position="839"/>
    </location>
</feature>
<sequence>MRAVFTAAVASAMLLRASAAPGLSVTVTPNPAPDANRLTATTTVTNTGSEPLTLLNDPRTVLSDLQTEMFTITSANGSPDFTGIRVKYSPEYAFNRNDPSSFTVLSPGQSREVVHDLGGVYDFTRTGTGEYVIEASGTFDYVDASGNLATLKAVTESSAFKLPGNLVPSGTSRARSRKLRSRQSGLNFKQCDDSQKRDVTQAVTSAETSITEVLSWFNTHSTATPRYKSWFGEYDSDRFDKVKEHFGKIQAFWNAPMTGTDSKAGTLIHEQTHFSVNGGTRDSAYETPPSDSDAQDVSHEPQQPEQHAESEKMNVPAKGSVFKFPKKKRVLTVLLVGETGSGKTSFMSLLLNLLEGNGPFELEEKHLADAESGLDRTQSQTTEPRLYQFTTTNGVKFQILDTPGLADTRGTGEDNKHRERIYRAVKERITTIDGIMIVANGRLERLTAATGYTWETLATLFPRSIKDNIGFLFTNVDAPDKLLLQKTSLPLELQTARHWCLDNPLSRHRNYLDRIHDLTESDKQRSRLVKRLEEDYEDTVESLDDWLEWLDKRESMPTTAIIELYQKSTEIESRLFGTTLSLENLSRLRKELQCMVSDLEAVEKKQRSWASIQEREPPKIWELVATSDYNTICLSTDCYSNCHPQCNLELSDPEDLGGWCRVFKTLGVPNRLIPFSSDSTVKCSHCEHEASEHRNYKRLYKERPSPIYEEAVRNLNDANESEENLRRAMGKIEREIEKVEQDIEESKGEIPALVDEMNNVSLSPNYAAYIRSAIRLFELRKKQLEVRPDSDGELSIIDKGIKAFKGHLDVLSGAATRYEQVVSMSRSAVAYGKRVLGGA</sequence>
<dbReference type="Gene3D" id="3.40.50.300">
    <property type="entry name" value="P-loop containing nucleotide triphosphate hydrolases"/>
    <property type="match status" value="1"/>
</dbReference>
<protein>
    <recommendedName>
        <fullName evidence="5">Lysine-specific metallo-endopeptidase domain-containing protein</fullName>
    </recommendedName>
</protein>
<dbReference type="PANTHER" id="PTHR32046">
    <property type="entry name" value="G DOMAIN-CONTAINING PROTEIN"/>
    <property type="match status" value="1"/>
</dbReference>
<organism evidence="6 7">
    <name type="scientific">Rhizoctonia solani</name>
    <dbReference type="NCBI Taxonomy" id="456999"/>
    <lineage>
        <taxon>Eukaryota</taxon>
        <taxon>Fungi</taxon>
        <taxon>Dikarya</taxon>
        <taxon>Basidiomycota</taxon>
        <taxon>Agaricomycotina</taxon>
        <taxon>Agaricomycetes</taxon>
        <taxon>Cantharellales</taxon>
        <taxon>Ceratobasidiaceae</taxon>
        <taxon>Rhizoctonia</taxon>
    </lineage>
</organism>
<feature type="signal peptide" evidence="4">
    <location>
        <begin position="1"/>
        <end position="19"/>
    </location>
</feature>
<dbReference type="SMART" id="SM01351">
    <property type="entry name" value="Aspzincin_M35"/>
    <property type="match status" value="1"/>
</dbReference>
<gene>
    <name evidence="6" type="ORF">RDB_LOCUS99143</name>
</gene>
<dbReference type="Pfam" id="PF14521">
    <property type="entry name" value="Aspzincin_M35"/>
    <property type="match status" value="1"/>
</dbReference>
<dbReference type="SUPFAM" id="SSF52540">
    <property type="entry name" value="P-loop containing nucleoside triphosphate hydrolases"/>
    <property type="match status" value="1"/>
</dbReference>
<dbReference type="AlphaFoldDB" id="A0A8H3CME2"/>
<dbReference type="InterPro" id="IPR027417">
    <property type="entry name" value="P-loop_NTPase"/>
</dbReference>
<accession>A0A8H3CME2</accession>
<name>A0A8H3CME2_9AGAM</name>
<feature type="domain" description="Lysine-specific metallo-endopeptidase" evidence="5">
    <location>
        <begin position="215"/>
        <end position="311"/>
    </location>
</feature>
<dbReference type="GO" id="GO:0005525">
    <property type="term" value="F:GTP binding"/>
    <property type="evidence" value="ECO:0007669"/>
    <property type="project" value="InterPro"/>
</dbReference>
<reference evidence="6" key="1">
    <citation type="submission" date="2021-01" db="EMBL/GenBank/DDBJ databases">
        <authorList>
            <person name="Kaushik A."/>
        </authorList>
    </citation>
    <scope>NUCLEOTIDE SEQUENCE</scope>
    <source>
        <strain evidence="6">AG6-10EEA</strain>
    </source>
</reference>
<evidence type="ECO:0000259" key="5">
    <source>
        <dbReference type="SMART" id="SM01351"/>
    </source>
</evidence>
<evidence type="ECO:0000256" key="1">
    <source>
        <dbReference type="ARBA" id="ARBA00022741"/>
    </source>
</evidence>
<dbReference type="InterPro" id="IPR006703">
    <property type="entry name" value="G_AIG1"/>
</dbReference>
<evidence type="ECO:0000313" key="7">
    <source>
        <dbReference type="Proteomes" id="UP000663853"/>
    </source>
</evidence>
<dbReference type="Proteomes" id="UP000663853">
    <property type="component" value="Unassembled WGS sequence"/>
</dbReference>
<dbReference type="InterPro" id="IPR024079">
    <property type="entry name" value="MetalloPept_cat_dom_sf"/>
</dbReference>
<dbReference type="GO" id="GO:0004222">
    <property type="term" value="F:metalloendopeptidase activity"/>
    <property type="evidence" value="ECO:0007669"/>
    <property type="project" value="InterPro"/>
</dbReference>
<dbReference type="InterPro" id="IPR029463">
    <property type="entry name" value="Lys_MEP"/>
</dbReference>
<evidence type="ECO:0000256" key="3">
    <source>
        <dbReference type="SAM" id="MobiDB-lite"/>
    </source>
</evidence>
<dbReference type="PANTHER" id="PTHR32046:SF12">
    <property type="entry name" value="AIG1-TYPE G DOMAIN-CONTAINING PROTEIN"/>
    <property type="match status" value="1"/>
</dbReference>
<keyword evidence="1" id="KW-0547">Nucleotide-binding</keyword>
<feature type="coiled-coil region" evidence="2">
    <location>
        <begin position="708"/>
        <end position="756"/>
    </location>
</feature>
<evidence type="ECO:0000313" key="6">
    <source>
        <dbReference type="EMBL" id="CAE6489203.1"/>
    </source>
</evidence>
<dbReference type="EMBL" id="CAJMXA010002937">
    <property type="protein sequence ID" value="CAE6489203.1"/>
    <property type="molecule type" value="Genomic_DNA"/>
</dbReference>
<evidence type="ECO:0000256" key="4">
    <source>
        <dbReference type="SAM" id="SignalP"/>
    </source>
</evidence>
<keyword evidence="2" id="KW-0175">Coiled coil</keyword>
<evidence type="ECO:0000256" key="2">
    <source>
        <dbReference type="SAM" id="Coils"/>
    </source>
</evidence>
<keyword evidence="4" id="KW-0732">Signal</keyword>
<dbReference type="SUPFAM" id="SSF55486">
    <property type="entry name" value="Metalloproteases ('zincins'), catalytic domain"/>
    <property type="match status" value="1"/>
</dbReference>
<dbReference type="Pfam" id="PF04548">
    <property type="entry name" value="AIG1"/>
    <property type="match status" value="1"/>
</dbReference>
<dbReference type="Gene3D" id="2.60.40.2970">
    <property type="match status" value="1"/>
</dbReference>
<dbReference type="Gene3D" id="3.40.390.10">
    <property type="entry name" value="Collagenase (Catalytic Domain)"/>
    <property type="match status" value="2"/>
</dbReference>
<proteinExistence type="predicted"/>